<comment type="caution">
    <text evidence="8">The sequence shown here is derived from an EMBL/GenBank/DDBJ whole genome shotgun (WGS) entry which is preliminary data.</text>
</comment>
<gene>
    <name evidence="8" type="ORF">MTR66_12620</name>
</gene>
<dbReference type="PANTHER" id="PTHR30055">
    <property type="entry name" value="HTH-TYPE TRANSCRIPTIONAL REGULATOR RUTR"/>
    <property type="match status" value="1"/>
</dbReference>
<dbReference type="RefSeq" id="WP_243921553.1">
    <property type="nucleotide sequence ID" value="NZ_JALHLG010000016.1"/>
</dbReference>
<dbReference type="PANTHER" id="PTHR30055:SF228">
    <property type="entry name" value="TRANSCRIPTIONAL REGULATOR-RELATED"/>
    <property type="match status" value="1"/>
</dbReference>
<proteinExistence type="predicted"/>
<dbReference type="InterPro" id="IPR036271">
    <property type="entry name" value="Tet_transcr_reg_TetR-rel_C_sf"/>
</dbReference>
<dbReference type="InterPro" id="IPR023772">
    <property type="entry name" value="DNA-bd_HTH_TetR-type_CS"/>
</dbReference>
<keyword evidence="1" id="KW-0678">Repressor</keyword>
<dbReference type="Pfam" id="PF13977">
    <property type="entry name" value="TetR_C_6"/>
    <property type="match status" value="1"/>
</dbReference>
<dbReference type="PROSITE" id="PS01081">
    <property type="entry name" value="HTH_TETR_1"/>
    <property type="match status" value="1"/>
</dbReference>
<evidence type="ECO:0000256" key="4">
    <source>
        <dbReference type="ARBA" id="ARBA00023163"/>
    </source>
</evidence>
<keyword evidence="4" id="KW-0804">Transcription</keyword>
<reference evidence="8 9" key="1">
    <citation type="submission" date="2022-04" db="EMBL/GenBank/DDBJ databases">
        <title>Identification of a novel bacterium isolated from mangrove sediments.</title>
        <authorList>
            <person name="Pan X."/>
        </authorList>
    </citation>
    <scope>NUCLEOTIDE SEQUENCE [LARGE SCALE GENOMIC DNA]</scope>
    <source>
        <strain evidence="8 9">B2638</strain>
    </source>
</reference>
<keyword evidence="2" id="KW-0805">Transcription regulation</keyword>
<evidence type="ECO:0000256" key="2">
    <source>
        <dbReference type="ARBA" id="ARBA00023015"/>
    </source>
</evidence>
<dbReference type="Pfam" id="PF00440">
    <property type="entry name" value="TetR_N"/>
    <property type="match status" value="1"/>
</dbReference>
<dbReference type="InterPro" id="IPR009057">
    <property type="entry name" value="Homeodomain-like_sf"/>
</dbReference>
<dbReference type="Proteomes" id="UP001202281">
    <property type="component" value="Unassembled WGS sequence"/>
</dbReference>
<feature type="domain" description="HTH tetR-type" evidence="7">
    <location>
        <begin position="12"/>
        <end position="72"/>
    </location>
</feature>
<dbReference type="PROSITE" id="PS50977">
    <property type="entry name" value="HTH_TETR_2"/>
    <property type="match status" value="1"/>
</dbReference>
<evidence type="ECO:0000313" key="9">
    <source>
        <dbReference type="Proteomes" id="UP001202281"/>
    </source>
</evidence>
<sequence>MSRKAFQRLTLDDRRRSLMEATLACVARDGLHGATVRRITEEAGVTVGLVRHYFGSKDELVKNAYAYLIGQLTSQASESSRQCEGGPEAQLGHFLRANMTRPNLSERNVSLWATFIGRVRYDTYFAEIHREGYREFLTVLETLIEPVLAAHGLPHGAAVCKRHAIALNGLIDGLWMEGSLNSGLYNQAMLPDLAIESGERLLGLPPGTLSQAPTLQEEQRQISCVTPE</sequence>
<dbReference type="Gene3D" id="1.10.357.10">
    <property type="entry name" value="Tetracycline Repressor, domain 2"/>
    <property type="match status" value="1"/>
</dbReference>
<evidence type="ECO:0000256" key="5">
    <source>
        <dbReference type="PROSITE-ProRule" id="PRU00335"/>
    </source>
</evidence>
<organism evidence="8 9">
    <name type="scientific">Novosphingobium beihaiensis</name>
    <dbReference type="NCBI Taxonomy" id="2930389"/>
    <lineage>
        <taxon>Bacteria</taxon>
        <taxon>Pseudomonadati</taxon>
        <taxon>Pseudomonadota</taxon>
        <taxon>Alphaproteobacteria</taxon>
        <taxon>Sphingomonadales</taxon>
        <taxon>Sphingomonadaceae</taxon>
        <taxon>Novosphingobium</taxon>
    </lineage>
</organism>
<keyword evidence="3 5" id="KW-0238">DNA-binding</keyword>
<keyword evidence="9" id="KW-1185">Reference proteome</keyword>
<feature type="DNA-binding region" description="H-T-H motif" evidence="5">
    <location>
        <begin position="35"/>
        <end position="54"/>
    </location>
</feature>
<evidence type="ECO:0000256" key="1">
    <source>
        <dbReference type="ARBA" id="ARBA00022491"/>
    </source>
</evidence>
<dbReference type="InterPro" id="IPR039538">
    <property type="entry name" value="BetI_C"/>
</dbReference>
<evidence type="ECO:0000256" key="3">
    <source>
        <dbReference type="ARBA" id="ARBA00023125"/>
    </source>
</evidence>
<dbReference type="SUPFAM" id="SSF46689">
    <property type="entry name" value="Homeodomain-like"/>
    <property type="match status" value="1"/>
</dbReference>
<accession>A0ABT0BRF8</accession>
<dbReference type="InterPro" id="IPR001647">
    <property type="entry name" value="HTH_TetR"/>
</dbReference>
<dbReference type="EMBL" id="JALHLG010000016">
    <property type="protein sequence ID" value="MCJ2187656.1"/>
    <property type="molecule type" value="Genomic_DNA"/>
</dbReference>
<protein>
    <submittedName>
        <fullName evidence="8">TetR family transcriptional regulator C-terminal domain-containing protein</fullName>
    </submittedName>
</protein>
<feature type="region of interest" description="Disordered" evidence="6">
    <location>
        <begin position="206"/>
        <end position="228"/>
    </location>
</feature>
<evidence type="ECO:0000259" key="7">
    <source>
        <dbReference type="PROSITE" id="PS50977"/>
    </source>
</evidence>
<evidence type="ECO:0000313" key="8">
    <source>
        <dbReference type="EMBL" id="MCJ2187656.1"/>
    </source>
</evidence>
<name>A0ABT0BRF8_9SPHN</name>
<dbReference type="SUPFAM" id="SSF48498">
    <property type="entry name" value="Tetracyclin repressor-like, C-terminal domain"/>
    <property type="match status" value="1"/>
</dbReference>
<dbReference type="InterPro" id="IPR050109">
    <property type="entry name" value="HTH-type_TetR-like_transc_reg"/>
</dbReference>
<feature type="compositionally biased region" description="Polar residues" evidence="6">
    <location>
        <begin position="208"/>
        <end position="228"/>
    </location>
</feature>
<evidence type="ECO:0000256" key="6">
    <source>
        <dbReference type="SAM" id="MobiDB-lite"/>
    </source>
</evidence>